<dbReference type="EMBL" id="LSMT01000041">
    <property type="protein sequence ID" value="PFX31032.1"/>
    <property type="molecule type" value="Genomic_DNA"/>
</dbReference>
<evidence type="ECO:0000313" key="2">
    <source>
        <dbReference type="Proteomes" id="UP000225706"/>
    </source>
</evidence>
<organism evidence="1 2">
    <name type="scientific">Stylophora pistillata</name>
    <name type="common">Smooth cauliflower coral</name>
    <dbReference type="NCBI Taxonomy" id="50429"/>
    <lineage>
        <taxon>Eukaryota</taxon>
        <taxon>Metazoa</taxon>
        <taxon>Cnidaria</taxon>
        <taxon>Anthozoa</taxon>
        <taxon>Hexacorallia</taxon>
        <taxon>Scleractinia</taxon>
        <taxon>Astrocoeniina</taxon>
        <taxon>Pocilloporidae</taxon>
        <taxon>Stylophora</taxon>
    </lineage>
</organism>
<dbReference type="Pfam" id="PF13650">
    <property type="entry name" value="Asp_protease_2"/>
    <property type="match status" value="1"/>
</dbReference>
<dbReference type="Proteomes" id="UP000225706">
    <property type="component" value="Unassembled WGS sequence"/>
</dbReference>
<name>A0A2B4SR70_STYPI</name>
<dbReference type="AlphaFoldDB" id="A0A2B4SR70"/>
<accession>A0A2B4SR70</accession>
<sequence length="399" mass="43200">MEDELKEGKKIRRKAKATLTRCGKKLTSRSNFRIPVYIIYICQRGSLLDVERPEGEVRDVREAYDKLITKHVEYTAMIDDDEQFEEAESWMSECQENFLRQKIKANMYLDSLVETKEKLKENGGQHEIGIPAVQLSQASDSGPVKGGENAIPMGPVVINSDTHGSVNDGGIQGVTPSDRAGIAAFTEGQGALLPVISANLCGQNGVFKRGNILIATGAQISLIRNDTAEVLGLKGRDTSVTITKVGGGEETIKTKEYRVPVNALDDTRKYSVKAIIFPSIGDDVTAVQTSKLADLLCVPNEKIHRGKGQIDVLIGRDHAHIHTGQTKQVGQIVARKTPLGWVVFGGPTGSVPSSSRILLVKHSAPVDLTHFWTTETMGVKVKPCVCDADKLDSSGKGGG</sequence>
<gene>
    <name evidence="1" type="ORF">AWC38_SpisGene4124</name>
</gene>
<reference evidence="2" key="1">
    <citation type="journal article" date="2017" name="bioRxiv">
        <title>Comparative analysis of the genomes of Stylophora pistillata and Acropora digitifera provides evidence for extensive differences between species of corals.</title>
        <authorList>
            <person name="Voolstra C.R."/>
            <person name="Li Y."/>
            <person name="Liew Y.J."/>
            <person name="Baumgarten S."/>
            <person name="Zoccola D."/>
            <person name="Flot J.-F."/>
            <person name="Tambutte S."/>
            <person name="Allemand D."/>
            <person name="Aranda M."/>
        </authorList>
    </citation>
    <scope>NUCLEOTIDE SEQUENCE [LARGE SCALE GENOMIC DNA]</scope>
</reference>
<keyword evidence="2" id="KW-1185">Reference proteome</keyword>
<proteinExistence type="predicted"/>
<dbReference type="InterPro" id="IPR021109">
    <property type="entry name" value="Peptidase_aspartic_dom_sf"/>
</dbReference>
<protein>
    <submittedName>
        <fullName evidence="1">Uncharacterized protein</fullName>
    </submittedName>
</protein>
<comment type="caution">
    <text evidence="1">The sequence shown here is derived from an EMBL/GenBank/DDBJ whole genome shotgun (WGS) entry which is preliminary data.</text>
</comment>
<dbReference type="OrthoDB" id="10053842at2759"/>
<evidence type="ECO:0000313" key="1">
    <source>
        <dbReference type="EMBL" id="PFX31032.1"/>
    </source>
</evidence>
<dbReference type="Gene3D" id="2.40.70.10">
    <property type="entry name" value="Acid Proteases"/>
    <property type="match status" value="1"/>
</dbReference>